<reference evidence="2" key="1">
    <citation type="submission" date="2023-06" db="EMBL/GenBank/DDBJ databases">
        <title>Genome-scale phylogeny and comparative genomics of the fungal order Sordariales.</title>
        <authorList>
            <consortium name="Lawrence Berkeley National Laboratory"/>
            <person name="Hensen N."/>
            <person name="Bonometti L."/>
            <person name="Westerberg I."/>
            <person name="Brannstrom I.O."/>
            <person name="Guillou S."/>
            <person name="Cros-Aarteil S."/>
            <person name="Calhoun S."/>
            <person name="Haridas S."/>
            <person name="Kuo A."/>
            <person name="Mondo S."/>
            <person name="Pangilinan J."/>
            <person name="Riley R."/>
            <person name="Labutti K."/>
            <person name="Andreopoulos B."/>
            <person name="Lipzen A."/>
            <person name="Chen C."/>
            <person name="Yanf M."/>
            <person name="Daum C."/>
            <person name="Ng V."/>
            <person name="Clum A."/>
            <person name="Steindorff A."/>
            <person name="Ohm R."/>
            <person name="Martin F."/>
            <person name="Silar P."/>
            <person name="Natvig D."/>
            <person name="Lalanne C."/>
            <person name="Gautier V."/>
            <person name="Ament-Velasquez S.L."/>
            <person name="Kruys A."/>
            <person name="Hutchinson M.I."/>
            <person name="Powell A.J."/>
            <person name="Barry K."/>
            <person name="Miller A.N."/>
            <person name="Grigoriev I.V."/>
            <person name="Debuchy R."/>
            <person name="Gladieux P."/>
            <person name="Thoren M.H."/>
            <person name="Johannesson H."/>
        </authorList>
    </citation>
    <scope>NUCLEOTIDE SEQUENCE</scope>
    <source>
        <strain evidence="2">CBS 307.81</strain>
    </source>
</reference>
<sequence>METNDDGISPMNSSGVGRVVSTCFPLFFPLVVCCCMYTLALVGTENSFCSLLNELMGSWLMMNISFFFLFMNKKKEIMFAIK</sequence>
<keyword evidence="1" id="KW-1133">Transmembrane helix</keyword>
<gene>
    <name evidence="2" type="ORF">QBC41DRAFT_95201</name>
</gene>
<keyword evidence="3" id="KW-1185">Reference proteome</keyword>
<proteinExistence type="predicted"/>
<evidence type="ECO:0000313" key="2">
    <source>
        <dbReference type="EMBL" id="KAK0670378.1"/>
    </source>
</evidence>
<organism evidence="2 3">
    <name type="scientific">Cercophora samala</name>
    <dbReference type="NCBI Taxonomy" id="330535"/>
    <lineage>
        <taxon>Eukaryota</taxon>
        <taxon>Fungi</taxon>
        <taxon>Dikarya</taxon>
        <taxon>Ascomycota</taxon>
        <taxon>Pezizomycotina</taxon>
        <taxon>Sordariomycetes</taxon>
        <taxon>Sordariomycetidae</taxon>
        <taxon>Sordariales</taxon>
        <taxon>Lasiosphaeriaceae</taxon>
        <taxon>Cercophora</taxon>
    </lineage>
</organism>
<protein>
    <submittedName>
        <fullName evidence="2">Uncharacterized protein</fullName>
    </submittedName>
</protein>
<name>A0AA39ZG12_9PEZI</name>
<evidence type="ECO:0000256" key="1">
    <source>
        <dbReference type="SAM" id="Phobius"/>
    </source>
</evidence>
<dbReference type="AlphaFoldDB" id="A0AA39ZG12"/>
<dbReference type="Proteomes" id="UP001174997">
    <property type="component" value="Unassembled WGS sequence"/>
</dbReference>
<feature type="transmembrane region" description="Helical" evidence="1">
    <location>
        <begin position="19"/>
        <end position="43"/>
    </location>
</feature>
<keyword evidence="1" id="KW-0472">Membrane</keyword>
<keyword evidence="1" id="KW-0812">Transmembrane</keyword>
<feature type="transmembrane region" description="Helical" evidence="1">
    <location>
        <begin position="55"/>
        <end position="72"/>
    </location>
</feature>
<comment type="caution">
    <text evidence="2">The sequence shown here is derived from an EMBL/GenBank/DDBJ whole genome shotgun (WGS) entry which is preliminary data.</text>
</comment>
<dbReference type="EMBL" id="JAULSY010000032">
    <property type="protein sequence ID" value="KAK0670378.1"/>
    <property type="molecule type" value="Genomic_DNA"/>
</dbReference>
<accession>A0AA39ZG12</accession>
<evidence type="ECO:0000313" key="3">
    <source>
        <dbReference type="Proteomes" id="UP001174997"/>
    </source>
</evidence>